<dbReference type="Pfam" id="PF08876">
    <property type="entry name" value="DUF1836"/>
    <property type="match status" value="1"/>
</dbReference>
<dbReference type="PANTHER" id="PTHR40056:SF1">
    <property type="entry name" value="DUF1836 DOMAIN-CONTAINING PROTEIN"/>
    <property type="match status" value="1"/>
</dbReference>
<protein>
    <recommendedName>
        <fullName evidence="4">DUF1836 domain-containing protein</fullName>
    </recommendedName>
</protein>
<gene>
    <name evidence="2" type="ORF">HHT355_0630</name>
</gene>
<evidence type="ECO:0000313" key="2">
    <source>
        <dbReference type="EMBL" id="CRZ33834.1"/>
    </source>
</evidence>
<dbReference type="OrthoDB" id="3191472at2"/>
<dbReference type="InterPro" id="IPR014975">
    <property type="entry name" value="DUF1836"/>
</dbReference>
<evidence type="ECO:0000313" key="3">
    <source>
        <dbReference type="Proteomes" id="UP000236497"/>
    </source>
</evidence>
<keyword evidence="3" id="KW-1185">Reference proteome</keyword>
<feature type="compositionally biased region" description="Low complexity" evidence="1">
    <location>
        <begin position="208"/>
        <end position="223"/>
    </location>
</feature>
<dbReference type="RefSeq" id="WP_103201984.1">
    <property type="nucleotide sequence ID" value="NZ_CVTD020000008.1"/>
</dbReference>
<reference evidence="2 3" key="1">
    <citation type="submission" date="2015-06" db="EMBL/GenBank/DDBJ databases">
        <authorList>
            <person name="Wibberg Daniel"/>
        </authorList>
    </citation>
    <scope>NUCLEOTIDE SEQUENCE [LARGE SCALE GENOMIC DNA]</scope>
    <source>
        <strain evidence="2 3">T3/55T</strain>
    </source>
</reference>
<name>A0A0H5SEH9_HERHM</name>
<dbReference type="Proteomes" id="UP000236497">
    <property type="component" value="Unassembled WGS sequence"/>
</dbReference>
<evidence type="ECO:0000256" key="1">
    <source>
        <dbReference type="SAM" id="MobiDB-lite"/>
    </source>
</evidence>
<accession>A0A0H5SEH9</accession>
<feature type="region of interest" description="Disordered" evidence="1">
    <location>
        <begin position="201"/>
        <end position="223"/>
    </location>
</feature>
<dbReference type="AlphaFoldDB" id="A0A0H5SEH9"/>
<dbReference type="EMBL" id="CVTD020000008">
    <property type="protein sequence ID" value="CRZ33834.1"/>
    <property type="molecule type" value="Genomic_DNA"/>
</dbReference>
<organism evidence="2 3">
    <name type="scientific">Herbinix hemicellulosilytica</name>
    <dbReference type="NCBI Taxonomy" id="1564487"/>
    <lineage>
        <taxon>Bacteria</taxon>
        <taxon>Bacillati</taxon>
        <taxon>Bacillota</taxon>
        <taxon>Clostridia</taxon>
        <taxon>Lachnospirales</taxon>
        <taxon>Lachnospiraceae</taxon>
        <taxon>Herbinix</taxon>
    </lineage>
</organism>
<sequence length="223" mass="26383">METSKEEYISGLINNLKKMKYIMPDDIPNIDLYMDQVTTFMDKHLKSSKRYSEDKLLTKTMINNYTKNKLLPPPINKKYTKEHMFLLIFIYYFKNILTINDIQSIFNPLTKRFYGGKSDIGLEEIYEEIFELENDLTDILTKDMVRKMAKAKESFEFVKDYDDRDFLTLFAFICILCYDVYMRKHVIEQLIDNYLKPEAKAEGKENGNNKVKGKSSNNNSKKS</sequence>
<evidence type="ECO:0008006" key="4">
    <source>
        <dbReference type="Google" id="ProtNLM"/>
    </source>
</evidence>
<dbReference type="PANTHER" id="PTHR40056">
    <property type="entry name" value="HYPOTHETICAL CYTOSOLIC PROTEIN"/>
    <property type="match status" value="1"/>
</dbReference>
<proteinExistence type="predicted"/>